<evidence type="ECO:0000313" key="3">
    <source>
        <dbReference type="EMBL" id="WAB80403.1"/>
    </source>
</evidence>
<proteinExistence type="predicted"/>
<feature type="region of interest" description="Disordered" evidence="1">
    <location>
        <begin position="277"/>
        <end position="321"/>
    </location>
</feature>
<feature type="region of interest" description="Disordered" evidence="1">
    <location>
        <begin position="89"/>
        <end position="110"/>
    </location>
</feature>
<dbReference type="PROSITE" id="PS50943">
    <property type="entry name" value="HTH_CROC1"/>
    <property type="match status" value="1"/>
</dbReference>
<dbReference type="AlphaFoldDB" id="A0A9E8MIY6"/>
<dbReference type="KEGG" id="mdb:OVN18_07405"/>
<protein>
    <submittedName>
        <fullName evidence="3">Helix-turn-helix transcriptional regulator</fullName>
    </submittedName>
</protein>
<dbReference type="PANTHER" id="PTHR35010">
    <property type="entry name" value="BLL4672 PROTEIN-RELATED"/>
    <property type="match status" value="1"/>
</dbReference>
<evidence type="ECO:0000313" key="4">
    <source>
        <dbReference type="Proteomes" id="UP001164706"/>
    </source>
</evidence>
<organism evidence="3 4">
    <name type="scientific">Microcella daejeonensis</name>
    <dbReference type="NCBI Taxonomy" id="2994971"/>
    <lineage>
        <taxon>Bacteria</taxon>
        <taxon>Bacillati</taxon>
        <taxon>Actinomycetota</taxon>
        <taxon>Actinomycetes</taxon>
        <taxon>Micrococcales</taxon>
        <taxon>Microbacteriaceae</taxon>
        <taxon>Microcella</taxon>
    </lineage>
</organism>
<feature type="compositionally biased region" description="Low complexity" evidence="1">
    <location>
        <begin position="277"/>
        <end position="315"/>
    </location>
</feature>
<dbReference type="Proteomes" id="UP001164706">
    <property type="component" value="Chromosome"/>
</dbReference>
<reference evidence="3" key="1">
    <citation type="submission" date="2022-11" db="EMBL/GenBank/DDBJ databases">
        <title>Description of Microcella daejonensis nov. sp, isolated from riverside soil.</title>
        <authorList>
            <person name="Molina K.M."/>
            <person name="Kim S.B."/>
        </authorList>
    </citation>
    <scope>NUCLEOTIDE SEQUENCE</scope>
    <source>
        <strain evidence="3">MMS21-STM12</strain>
    </source>
</reference>
<dbReference type="InterPro" id="IPR010982">
    <property type="entry name" value="Lambda_DNA-bd_dom_sf"/>
</dbReference>
<dbReference type="SUPFAM" id="SSF47413">
    <property type="entry name" value="lambda repressor-like DNA-binding domains"/>
    <property type="match status" value="1"/>
</dbReference>
<dbReference type="InterPro" id="IPR001387">
    <property type="entry name" value="Cro/C1-type_HTH"/>
</dbReference>
<dbReference type="Pfam" id="PF13560">
    <property type="entry name" value="HTH_31"/>
    <property type="match status" value="1"/>
</dbReference>
<dbReference type="RefSeq" id="WP_267780070.1">
    <property type="nucleotide sequence ID" value="NZ_CP113089.1"/>
</dbReference>
<dbReference type="EMBL" id="CP113089">
    <property type="protein sequence ID" value="WAB80403.1"/>
    <property type="molecule type" value="Genomic_DNA"/>
</dbReference>
<dbReference type="GO" id="GO:0003677">
    <property type="term" value="F:DNA binding"/>
    <property type="evidence" value="ECO:0007669"/>
    <property type="project" value="InterPro"/>
</dbReference>
<dbReference type="InterPro" id="IPR041413">
    <property type="entry name" value="MLTR_LBD"/>
</dbReference>
<evidence type="ECO:0000259" key="2">
    <source>
        <dbReference type="PROSITE" id="PS50943"/>
    </source>
</evidence>
<sequence>MTASDAAALGAFLRSRRDGITPARAGIAAFPSPRRVPGLRKEELAMLAGVSADYYSRIEQGRQTAVSIEVLDALARALRLDETERAHLRDLAAPPSRAGSGGRTAPRQADPSLLRLMTTLDAVPVMLLGERLEVLARNALLEAVLGPLPLGSSLARYVLLDPAARERIVEWERFAQYTVAALRRDIARHPRDARLGALVRQLRESDAQVDAWWRDHGVREFASAQKIIRHPVAGVLHFGIEIVSPPLDPDQRLIVYTAEPGSSTEALLPTIRAWGAEAGDSAPADDPAQPASRAQSMQSAAAGRASSRAGSIASPQRRQTP</sequence>
<name>A0A9E8MIY6_9MICO</name>
<feature type="domain" description="HTH cro/C1-type" evidence="2">
    <location>
        <begin position="38"/>
        <end position="85"/>
    </location>
</feature>
<dbReference type="SMART" id="SM00530">
    <property type="entry name" value="HTH_XRE"/>
    <property type="match status" value="1"/>
</dbReference>
<dbReference type="Gene3D" id="1.10.260.40">
    <property type="entry name" value="lambda repressor-like DNA-binding domains"/>
    <property type="match status" value="1"/>
</dbReference>
<accession>A0A9E8MIY6</accession>
<dbReference type="Pfam" id="PF17765">
    <property type="entry name" value="MLTR_LBD"/>
    <property type="match status" value="1"/>
</dbReference>
<gene>
    <name evidence="3" type="ORF">OVN18_07405</name>
</gene>
<dbReference type="CDD" id="cd00093">
    <property type="entry name" value="HTH_XRE"/>
    <property type="match status" value="1"/>
</dbReference>
<dbReference type="PANTHER" id="PTHR35010:SF2">
    <property type="entry name" value="BLL4672 PROTEIN"/>
    <property type="match status" value="1"/>
</dbReference>
<evidence type="ECO:0000256" key="1">
    <source>
        <dbReference type="SAM" id="MobiDB-lite"/>
    </source>
</evidence>
<dbReference type="Gene3D" id="3.30.450.180">
    <property type="match status" value="1"/>
</dbReference>
<keyword evidence="4" id="KW-1185">Reference proteome</keyword>